<keyword evidence="2" id="KW-1185">Reference proteome</keyword>
<protein>
    <submittedName>
        <fullName evidence="1">Uncharacterized protein</fullName>
    </submittedName>
</protein>
<accession>A0A803R024</accession>
<dbReference type="EnsemblPlants" id="novel_model_3454_5bd9a17a">
    <property type="protein sequence ID" value="cds.novel_model_3454_5bd9a17a"/>
    <property type="gene ID" value="novel_gene_1829_5bd9a17a"/>
</dbReference>
<reference evidence="1" key="1">
    <citation type="submission" date="2018-11" db="EMBL/GenBank/DDBJ databases">
        <authorList>
            <person name="Grassa J C."/>
        </authorList>
    </citation>
    <scope>NUCLEOTIDE SEQUENCE [LARGE SCALE GENOMIC DNA]</scope>
</reference>
<dbReference type="Gramene" id="novel_model_3454_5bd9a17a">
    <property type="protein sequence ID" value="cds.novel_model_3454_5bd9a17a"/>
    <property type="gene ID" value="novel_gene_1829_5bd9a17a"/>
</dbReference>
<organism evidence="1 2">
    <name type="scientific">Cannabis sativa</name>
    <name type="common">Hemp</name>
    <name type="synonym">Marijuana</name>
    <dbReference type="NCBI Taxonomy" id="3483"/>
    <lineage>
        <taxon>Eukaryota</taxon>
        <taxon>Viridiplantae</taxon>
        <taxon>Streptophyta</taxon>
        <taxon>Embryophyta</taxon>
        <taxon>Tracheophyta</taxon>
        <taxon>Spermatophyta</taxon>
        <taxon>Magnoliopsida</taxon>
        <taxon>eudicotyledons</taxon>
        <taxon>Gunneridae</taxon>
        <taxon>Pentapetalae</taxon>
        <taxon>rosids</taxon>
        <taxon>fabids</taxon>
        <taxon>Rosales</taxon>
        <taxon>Cannabaceae</taxon>
        <taxon>Cannabis</taxon>
    </lineage>
</organism>
<name>A0A803R024_CANSA</name>
<dbReference type="AlphaFoldDB" id="A0A803R024"/>
<proteinExistence type="predicted"/>
<dbReference type="EMBL" id="UZAU01000388">
    <property type="status" value="NOT_ANNOTATED_CDS"/>
    <property type="molecule type" value="Genomic_DNA"/>
</dbReference>
<sequence>MQHAVPHKNPHKFLPLLKHNQELLNVIKVCIFYYIRTTLLIVNHIVPVGGNHHLLIENSLIILQHDG</sequence>
<reference evidence="1" key="2">
    <citation type="submission" date="2021-03" db="UniProtKB">
        <authorList>
            <consortium name="EnsemblPlants"/>
        </authorList>
    </citation>
    <scope>IDENTIFICATION</scope>
</reference>
<evidence type="ECO:0000313" key="1">
    <source>
        <dbReference type="EnsemblPlants" id="cds.novel_model_3454_5bd9a17a"/>
    </source>
</evidence>
<dbReference type="Proteomes" id="UP000596661">
    <property type="component" value="Chromosome 4"/>
</dbReference>
<evidence type="ECO:0000313" key="2">
    <source>
        <dbReference type="Proteomes" id="UP000596661"/>
    </source>
</evidence>